<protein>
    <recommendedName>
        <fullName evidence="3">HAD superfamily hydrolase</fullName>
    </recommendedName>
</protein>
<dbReference type="OrthoDB" id="426235at2759"/>
<dbReference type="InterPro" id="IPR036412">
    <property type="entry name" value="HAD-like_sf"/>
</dbReference>
<dbReference type="InterPro" id="IPR006439">
    <property type="entry name" value="HAD-SF_hydro_IA"/>
</dbReference>
<dbReference type="InterPro" id="IPR023214">
    <property type="entry name" value="HAD_sf"/>
</dbReference>
<dbReference type="EMBL" id="CAHR02000228">
    <property type="protein sequence ID" value="CCG84361.1"/>
    <property type="molecule type" value="Genomic_DNA"/>
</dbReference>
<dbReference type="NCBIfam" id="TIGR01509">
    <property type="entry name" value="HAD-SF-IA-v3"/>
    <property type="match status" value="1"/>
</dbReference>
<dbReference type="GO" id="GO:0016791">
    <property type="term" value="F:phosphatase activity"/>
    <property type="evidence" value="ECO:0007669"/>
    <property type="project" value="UniProtKB-ARBA"/>
</dbReference>
<dbReference type="STRING" id="1097556.R4XF01"/>
<dbReference type="Gene3D" id="1.10.260.80">
    <property type="match status" value="1"/>
</dbReference>
<name>R4XF01_TAPDE</name>
<dbReference type="PANTHER" id="PTHR43885:SF1">
    <property type="entry name" value="SUPERFAMILY HYDROLASE, PUTATIVE (AFU_ORTHOLOGUE AFUA_4G13290)-RELATED"/>
    <property type="match status" value="1"/>
</dbReference>
<dbReference type="SFLD" id="SFLDS00003">
    <property type="entry name" value="Haloacid_Dehalogenase"/>
    <property type="match status" value="1"/>
</dbReference>
<dbReference type="Proteomes" id="UP000013776">
    <property type="component" value="Unassembled WGS sequence"/>
</dbReference>
<dbReference type="PANTHER" id="PTHR43885">
    <property type="entry name" value="HALOACID DEHALOGENASE-LIKE HYDROLASE"/>
    <property type="match status" value="1"/>
</dbReference>
<dbReference type="Pfam" id="PF00702">
    <property type="entry name" value="Hydrolase"/>
    <property type="match status" value="1"/>
</dbReference>
<dbReference type="SFLD" id="SFLDG01129">
    <property type="entry name" value="C1.5:_HAD__Beta-PGM__Phosphata"/>
    <property type="match status" value="1"/>
</dbReference>
<organism evidence="1 2">
    <name type="scientific">Taphrina deformans (strain PYCC 5710 / ATCC 11124 / CBS 356.35 / IMI 108563 / JCM 9778 / NBRC 8474)</name>
    <name type="common">Peach leaf curl fungus</name>
    <name type="synonym">Lalaria deformans</name>
    <dbReference type="NCBI Taxonomy" id="1097556"/>
    <lineage>
        <taxon>Eukaryota</taxon>
        <taxon>Fungi</taxon>
        <taxon>Dikarya</taxon>
        <taxon>Ascomycota</taxon>
        <taxon>Taphrinomycotina</taxon>
        <taxon>Taphrinomycetes</taxon>
        <taxon>Taphrinales</taxon>
        <taxon>Taphrinaceae</taxon>
        <taxon>Taphrina</taxon>
    </lineage>
</organism>
<dbReference type="eggNOG" id="ENOG502QR7R">
    <property type="taxonomic scope" value="Eukaryota"/>
</dbReference>
<evidence type="ECO:0000313" key="1">
    <source>
        <dbReference type="EMBL" id="CCG84361.1"/>
    </source>
</evidence>
<dbReference type="SUPFAM" id="SSF56784">
    <property type="entry name" value="HAD-like"/>
    <property type="match status" value="1"/>
</dbReference>
<reference evidence="1 2" key="1">
    <citation type="journal article" date="2013" name="MBio">
        <title>Genome sequencing of the plant pathogen Taphrina deformans, the causal agent of peach leaf curl.</title>
        <authorList>
            <person name="Cisse O.H."/>
            <person name="Almeida J.M.G.C.F."/>
            <person name="Fonseca A."/>
            <person name="Kumar A.A."/>
            <person name="Salojaervi J."/>
            <person name="Overmyer K."/>
            <person name="Hauser P.M."/>
            <person name="Pagni M."/>
        </authorList>
    </citation>
    <scope>NUCLEOTIDE SEQUENCE [LARGE SCALE GENOMIC DNA]</scope>
    <source>
        <strain evidence="2">PYCC 5710 / ATCC 11124 / CBS 356.35 / IMI 108563 / JCM 9778 / NBRC 8474</strain>
    </source>
</reference>
<dbReference type="Gene3D" id="3.40.50.1000">
    <property type="entry name" value="HAD superfamily/HAD-like"/>
    <property type="match status" value="1"/>
</dbReference>
<dbReference type="VEuPathDB" id="FungiDB:TAPDE_004811"/>
<dbReference type="NCBIfam" id="TIGR01549">
    <property type="entry name" value="HAD-SF-IA-v1"/>
    <property type="match status" value="1"/>
</dbReference>
<keyword evidence="2" id="KW-1185">Reference proteome</keyword>
<sequence>MSSSRPTLKALIFDMDGTLTKPQNYMFQEMRRALGIKKSQDILGSIEELPDSQQDKAHEKIRDIERKAMSDMAPQDGLSPLMKYLDTTTLFRGICTRNFHEPTQYLLRTYLRDHQISPVLTREFTPAKPSPRPLEHICAAWNIRPSECIMVGDGVDDLVSAKAAGMDSILLQNEENKHLVDSHEPSYVVHDLSEIISIVKQRTGCS</sequence>
<evidence type="ECO:0000313" key="2">
    <source>
        <dbReference type="Proteomes" id="UP000013776"/>
    </source>
</evidence>
<gene>
    <name evidence="1" type="ORF">TAPDE_004811</name>
</gene>
<accession>R4XF01</accession>
<evidence type="ECO:0008006" key="3">
    <source>
        <dbReference type="Google" id="ProtNLM"/>
    </source>
</evidence>
<comment type="caution">
    <text evidence="1">The sequence shown here is derived from an EMBL/GenBank/DDBJ whole genome shotgun (WGS) entry which is preliminary data.</text>
</comment>
<proteinExistence type="predicted"/>
<dbReference type="CDD" id="cd01427">
    <property type="entry name" value="HAD_like"/>
    <property type="match status" value="1"/>
</dbReference>
<dbReference type="AlphaFoldDB" id="R4XF01"/>